<proteinExistence type="predicted"/>
<name>A0A2D3W902_9BACT</name>
<protein>
    <recommendedName>
        <fullName evidence="2">Rhodanese domain-containing protein</fullName>
    </recommendedName>
</protein>
<dbReference type="RefSeq" id="WP_294894597.1">
    <property type="nucleotide sequence ID" value="NZ_DLUI01000132.1"/>
</dbReference>
<dbReference type="EMBL" id="DLUI01000132">
    <property type="protein sequence ID" value="DAB37801.1"/>
    <property type="molecule type" value="Genomic_DNA"/>
</dbReference>
<dbReference type="InterPro" id="IPR001763">
    <property type="entry name" value="Rhodanese-like_dom"/>
</dbReference>
<evidence type="ECO:0000259" key="2">
    <source>
        <dbReference type="PROSITE" id="PS50206"/>
    </source>
</evidence>
<dbReference type="InterPro" id="IPR051126">
    <property type="entry name" value="Thiosulfate_sulfurtransferase"/>
</dbReference>
<dbReference type="InterPro" id="IPR036873">
    <property type="entry name" value="Rhodanese-like_dom_sf"/>
</dbReference>
<dbReference type="PANTHER" id="PTHR43855:SF1">
    <property type="entry name" value="THIOSULFATE SULFURTRANSFERASE"/>
    <property type="match status" value="1"/>
</dbReference>
<evidence type="ECO:0000313" key="4">
    <source>
        <dbReference type="Proteomes" id="UP000228859"/>
    </source>
</evidence>
<dbReference type="PROSITE" id="PS50206">
    <property type="entry name" value="RHODANESE_3"/>
    <property type="match status" value="2"/>
</dbReference>
<sequence length="294" mass="33330">MKIFIAVVASAISLLAIEPIVTPQWLNEHKNDPKLRIVEVSEGDLYGFEHIPSAAHTAIAKWRFDNGTFLSIRPVVEIEKEISRLGIDENSDVVLYAPINEAKDLLKASYIYWALNYHGIKNVALLDGGLKVWKNNKLELTQAESSIKATAFKAKIDKEKIADITYVKNHLGKLPMIDARPSDMYLGVTPTPTVKRNGHIKGGMSYSWNYSVDKEYILKPKAMLESVFKEGYGLDKNKEVLVYCTGGLETSFNYFVLSGVLGYKNVRLYDASMKEWGNRDDTPMSQYRYEMFKK</sequence>
<feature type="domain" description="Rhodanese" evidence="2">
    <location>
        <begin position="31"/>
        <end position="142"/>
    </location>
</feature>
<dbReference type="Pfam" id="PF00581">
    <property type="entry name" value="Rhodanese"/>
    <property type="match status" value="2"/>
</dbReference>
<dbReference type="AlphaFoldDB" id="A0A2D3W902"/>
<comment type="caution">
    <text evidence="3">The sequence shown here is derived from an EMBL/GenBank/DDBJ whole genome shotgun (WGS) entry which is preliminary data.</text>
</comment>
<accession>A0A2D3W902</accession>
<gene>
    <name evidence="3" type="ORF">CFH83_09190</name>
</gene>
<dbReference type="Proteomes" id="UP000228859">
    <property type="component" value="Unassembled WGS sequence"/>
</dbReference>
<organism evidence="3 4">
    <name type="scientific">Sulfuricurvum kujiense</name>
    <dbReference type="NCBI Taxonomy" id="148813"/>
    <lineage>
        <taxon>Bacteria</taxon>
        <taxon>Pseudomonadati</taxon>
        <taxon>Campylobacterota</taxon>
        <taxon>Epsilonproteobacteria</taxon>
        <taxon>Campylobacterales</taxon>
        <taxon>Sulfurimonadaceae</taxon>
        <taxon>Sulfuricurvum</taxon>
    </lineage>
</organism>
<dbReference type="PANTHER" id="PTHR43855">
    <property type="entry name" value="THIOSULFATE SULFURTRANSFERASE"/>
    <property type="match status" value="1"/>
</dbReference>
<evidence type="ECO:0000313" key="3">
    <source>
        <dbReference type="EMBL" id="DAB37801.1"/>
    </source>
</evidence>
<reference evidence="3 4" key="1">
    <citation type="journal article" date="2017" name="Front. Microbiol.">
        <title>Comparative Genomic Analysis of the Class Epsilonproteobacteria and Proposed Reclassification to Epsilonbacteraeota (phyl. nov.).</title>
        <authorList>
            <person name="Waite D.W."/>
            <person name="Vanwonterghem I."/>
            <person name="Rinke C."/>
            <person name="Parks D.H."/>
            <person name="Zhang Y."/>
            <person name="Takai K."/>
            <person name="Sievert S.M."/>
            <person name="Simon J."/>
            <person name="Campbell B.J."/>
            <person name="Hanson T.E."/>
            <person name="Woyke T."/>
            <person name="Klotz M.G."/>
            <person name="Hugenholtz P."/>
        </authorList>
    </citation>
    <scope>NUCLEOTIDE SEQUENCE [LARGE SCALE GENOMIC DNA]</scope>
    <source>
        <strain evidence="3">UBA12443</strain>
    </source>
</reference>
<dbReference type="SUPFAM" id="SSF52821">
    <property type="entry name" value="Rhodanese/Cell cycle control phosphatase"/>
    <property type="match status" value="2"/>
</dbReference>
<feature type="domain" description="Rhodanese" evidence="2">
    <location>
        <begin position="170"/>
        <end position="285"/>
    </location>
</feature>
<dbReference type="SMART" id="SM00450">
    <property type="entry name" value="RHOD"/>
    <property type="match status" value="2"/>
</dbReference>
<evidence type="ECO:0000256" key="1">
    <source>
        <dbReference type="ARBA" id="ARBA00022737"/>
    </source>
</evidence>
<keyword evidence="1" id="KW-0677">Repeat</keyword>
<dbReference type="CDD" id="cd01448">
    <property type="entry name" value="TST_Repeat_1"/>
    <property type="match status" value="1"/>
</dbReference>
<dbReference type="Gene3D" id="3.40.250.10">
    <property type="entry name" value="Rhodanese-like domain"/>
    <property type="match status" value="2"/>
</dbReference>